<evidence type="ECO:0000256" key="4">
    <source>
        <dbReference type="ARBA" id="ARBA00022525"/>
    </source>
</evidence>
<evidence type="ECO:0000256" key="5">
    <source>
        <dbReference type="ARBA" id="ARBA00022702"/>
    </source>
</evidence>
<accession>A0A822XU48</accession>
<keyword evidence="3" id="KW-0052">Apoplast</keyword>
<dbReference type="GO" id="GO:0048046">
    <property type="term" value="C:apoplast"/>
    <property type="evidence" value="ECO:0007669"/>
    <property type="project" value="UniProtKB-SubCell"/>
</dbReference>
<dbReference type="GO" id="GO:1902025">
    <property type="term" value="P:nitrate import"/>
    <property type="evidence" value="ECO:0007669"/>
    <property type="project" value="UniProtKB-ARBA"/>
</dbReference>
<feature type="chain" id="PRO_5032419822" evidence="8">
    <location>
        <begin position="26"/>
        <end position="95"/>
    </location>
</feature>
<evidence type="ECO:0000256" key="7">
    <source>
        <dbReference type="ARBA" id="ARBA00023278"/>
    </source>
</evidence>
<dbReference type="PANTHER" id="PTHR33348">
    <property type="entry name" value="PRECURSOR OF CEP5"/>
    <property type="match status" value="1"/>
</dbReference>
<evidence type="ECO:0000256" key="2">
    <source>
        <dbReference type="ARBA" id="ARBA00008963"/>
    </source>
</evidence>
<comment type="similarity">
    <text evidence="2">Belongs to the C-terminally encoded plant signaling peptide (CEP) family.</text>
</comment>
<organism evidence="9 10">
    <name type="scientific">Nelumbo nucifera</name>
    <name type="common">Sacred lotus</name>
    <dbReference type="NCBI Taxonomy" id="4432"/>
    <lineage>
        <taxon>Eukaryota</taxon>
        <taxon>Viridiplantae</taxon>
        <taxon>Streptophyta</taxon>
        <taxon>Embryophyta</taxon>
        <taxon>Tracheophyta</taxon>
        <taxon>Spermatophyta</taxon>
        <taxon>Magnoliopsida</taxon>
        <taxon>Proteales</taxon>
        <taxon>Nelumbonaceae</taxon>
        <taxon>Nelumbo</taxon>
    </lineage>
</organism>
<dbReference type="PANTHER" id="PTHR33348:SF44">
    <property type="entry name" value="PRECURSOR OF CEP6"/>
    <property type="match status" value="1"/>
</dbReference>
<comment type="caution">
    <text evidence="9">The sequence shown here is derived from an EMBL/GenBank/DDBJ whole genome shotgun (WGS) entry which is preliminary data.</text>
</comment>
<proteinExistence type="inferred from homology"/>
<keyword evidence="5" id="KW-0372">Hormone</keyword>
<evidence type="ECO:0000256" key="3">
    <source>
        <dbReference type="ARBA" id="ARBA00022523"/>
    </source>
</evidence>
<name>A0A822XU48_NELNU</name>
<keyword evidence="6 8" id="KW-0732">Signal</keyword>
<gene>
    <name evidence="9" type="ORF">HUJ06_023808</name>
</gene>
<keyword evidence="10" id="KW-1185">Reference proteome</keyword>
<reference evidence="9 10" key="1">
    <citation type="journal article" date="2020" name="Mol. Biol. Evol.">
        <title>Distinct Expression and Methylation Patterns for Genes with Different Fates following a Single Whole-Genome Duplication in Flowering Plants.</title>
        <authorList>
            <person name="Shi T."/>
            <person name="Rahmani R.S."/>
            <person name="Gugger P.F."/>
            <person name="Wang M."/>
            <person name="Li H."/>
            <person name="Zhang Y."/>
            <person name="Li Z."/>
            <person name="Wang Q."/>
            <person name="Van de Peer Y."/>
            <person name="Marchal K."/>
            <person name="Chen J."/>
        </authorList>
    </citation>
    <scope>NUCLEOTIDE SEQUENCE [LARGE SCALE GENOMIC DNA]</scope>
    <source>
        <tissue evidence="9">Leaf</tissue>
    </source>
</reference>
<comment type="subcellular location">
    <subcellularLocation>
        <location evidence="1">Secreted</location>
        <location evidence="1">Extracellular space</location>
        <location evidence="1">Apoplast</location>
    </subcellularLocation>
</comment>
<dbReference type="EMBL" id="DUZY01000001">
    <property type="protein sequence ID" value="DAD22345.1"/>
    <property type="molecule type" value="Genomic_DNA"/>
</dbReference>
<keyword evidence="4" id="KW-0964">Secreted</keyword>
<feature type="signal peptide" evidence="8">
    <location>
        <begin position="1"/>
        <end position="25"/>
    </location>
</feature>
<keyword evidence="7" id="KW-0379">Hydroxylation</keyword>
<dbReference type="AlphaFoldDB" id="A0A822XU48"/>
<dbReference type="Proteomes" id="UP000607653">
    <property type="component" value="Unassembled WGS sequence"/>
</dbReference>
<evidence type="ECO:0000256" key="6">
    <source>
        <dbReference type="ARBA" id="ARBA00022729"/>
    </source>
</evidence>
<dbReference type="GO" id="GO:0005179">
    <property type="term" value="F:hormone activity"/>
    <property type="evidence" value="ECO:0007669"/>
    <property type="project" value="UniProtKB-KW"/>
</dbReference>
<dbReference type="InterPro" id="IPR033250">
    <property type="entry name" value="CEP"/>
</dbReference>
<protein>
    <submittedName>
        <fullName evidence="9">Uncharacterized protein</fullName>
    </submittedName>
</protein>
<dbReference type="GO" id="GO:0048364">
    <property type="term" value="P:root development"/>
    <property type="evidence" value="ECO:0007669"/>
    <property type="project" value="InterPro"/>
</dbReference>
<evidence type="ECO:0000256" key="1">
    <source>
        <dbReference type="ARBA" id="ARBA00004271"/>
    </source>
</evidence>
<dbReference type="GO" id="GO:0006995">
    <property type="term" value="P:cellular response to nitrogen starvation"/>
    <property type="evidence" value="ECO:0007669"/>
    <property type="project" value="UniProtKB-ARBA"/>
</dbReference>
<sequence>MAQIKFILTCIFVSVLIFSSQDVVSVEGRHLESGKRRECKKCSSHGNGRTISGATIGGGEHSSVFLHERTIAEYVDSFRPTAPGHSPGAGHSLNN</sequence>
<evidence type="ECO:0000313" key="9">
    <source>
        <dbReference type="EMBL" id="DAD22345.1"/>
    </source>
</evidence>
<evidence type="ECO:0000313" key="10">
    <source>
        <dbReference type="Proteomes" id="UP000607653"/>
    </source>
</evidence>
<evidence type="ECO:0000256" key="8">
    <source>
        <dbReference type="SAM" id="SignalP"/>
    </source>
</evidence>